<dbReference type="Proteomes" id="UP000008957">
    <property type="component" value="Chromosome"/>
</dbReference>
<dbReference type="KEGG" id="sbr:SY1_10080"/>
<reference evidence="2 3" key="2">
    <citation type="submission" date="2010-03" db="EMBL/GenBank/DDBJ databases">
        <authorList>
            <person name="Pajon A."/>
        </authorList>
    </citation>
    <scope>NUCLEOTIDE SEQUENCE [LARGE SCALE GENOMIC DNA]</scope>
    <source>
        <strain evidence="2 3">SGP1</strain>
    </source>
</reference>
<feature type="domain" description="Helix-turn-helix" evidence="1">
    <location>
        <begin position="6"/>
        <end position="53"/>
    </location>
</feature>
<dbReference type="InterPro" id="IPR041657">
    <property type="entry name" value="HTH_17"/>
</dbReference>
<evidence type="ECO:0000259" key="1">
    <source>
        <dbReference type="Pfam" id="PF12728"/>
    </source>
</evidence>
<dbReference type="AlphaFoldDB" id="A0AB94IWV5"/>
<evidence type="ECO:0000313" key="3">
    <source>
        <dbReference type="Proteomes" id="UP000008957"/>
    </source>
</evidence>
<dbReference type="Pfam" id="PF12728">
    <property type="entry name" value="HTH_17"/>
    <property type="match status" value="1"/>
</dbReference>
<sequence length="89" mass="9671">MLREEYLTTAEAATLTGKGANMIAKLCQAGRLPGAEKMGNSWVIPRESVLKYQPSKRGVKPRSERVKAERAALREEVEAAISAARGEEG</sequence>
<dbReference type="RefSeq" id="WP_015556390.1">
    <property type="nucleotide sequence ID" value="NC_021038.1"/>
</dbReference>
<reference evidence="3" key="1">
    <citation type="submission" date="2010-03" db="EMBL/GenBank/DDBJ databases">
        <title>The genome sequence of Synergistetes sp. SGP1.</title>
        <authorList>
            <consortium name="metaHIT consortium -- http://www.metahit.eu/"/>
            <person name="Pajon A."/>
            <person name="Turner K."/>
            <person name="Parkhill J."/>
            <person name="Wade W."/>
            <person name="Vartoukian S."/>
        </authorList>
    </citation>
    <scope>NUCLEOTIDE SEQUENCE [LARGE SCALE GENOMIC DNA]</scope>
    <source>
        <strain evidence="3">SGP1</strain>
    </source>
</reference>
<proteinExistence type="predicted"/>
<protein>
    <recommendedName>
        <fullName evidence="1">Helix-turn-helix domain-containing protein</fullName>
    </recommendedName>
</protein>
<keyword evidence="3" id="KW-1185">Reference proteome</keyword>
<name>A0AB94IWV5_9BACT</name>
<organism evidence="2 3">
    <name type="scientific">Fretibacterium fastidiosum</name>
    <dbReference type="NCBI Taxonomy" id="651822"/>
    <lineage>
        <taxon>Bacteria</taxon>
        <taxon>Thermotogati</taxon>
        <taxon>Synergistota</taxon>
        <taxon>Synergistia</taxon>
        <taxon>Synergistales</taxon>
        <taxon>Aminobacteriaceae</taxon>
        <taxon>Fretibacterium</taxon>
    </lineage>
</organism>
<dbReference type="EMBL" id="FP929056">
    <property type="protein sequence ID" value="CBL28243.1"/>
    <property type="molecule type" value="Genomic_DNA"/>
</dbReference>
<gene>
    <name evidence="2" type="ORF">SY1_10080</name>
</gene>
<accession>A0AB94IWV5</accession>
<evidence type="ECO:0000313" key="2">
    <source>
        <dbReference type="EMBL" id="CBL28243.1"/>
    </source>
</evidence>